<feature type="region of interest" description="Disordered" evidence="1">
    <location>
        <begin position="152"/>
        <end position="206"/>
    </location>
</feature>
<evidence type="ECO:0000256" key="1">
    <source>
        <dbReference type="SAM" id="MobiDB-lite"/>
    </source>
</evidence>
<name>A0A445MJQ1_ENSVE</name>
<feature type="compositionally biased region" description="Basic residues" evidence="1">
    <location>
        <begin position="51"/>
        <end position="62"/>
    </location>
</feature>
<protein>
    <submittedName>
        <fullName evidence="2">Uncharacterized protein</fullName>
    </submittedName>
</protein>
<gene>
    <name evidence="2" type="ORF">BHM03_00037864</name>
</gene>
<accession>A0A445MJQ1</accession>
<feature type="compositionally biased region" description="Basic residues" evidence="1">
    <location>
        <begin position="76"/>
        <end position="119"/>
    </location>
</feature>
<reference evidence="2" key="1">
    <citation type="journal article" date="2018" name="Data Brief">
        <title>Genome sequence data from 17 accessions of Ensete ventricosum, a staple food crop for millions in Ethiopia.</title>
        <authorList>
            <person name="Yemataw Z."/>
            <person name="Muzemil S."/>
            <person name="Ambachew D."/>
            <person name="Tripathi L."/>
            <person name="Tesfaye K."/>
            <person name="Chala A."/>
            <person name="Farbos A."/>
            <person name="O'Neill P."/>
            <person name="Moore K."/>
            <person name="Grant M."/>
            <person name="Studholme D.J."/>
        </authorList>
    </citation>
    <scope>NUCLEOTIDE SEQUENCE [LARGE SCALE GENOMIC DNA]</scope>
    <source>
        <tissue evidence="2">Leaf</tissue>
    </source>
</reference>
<organism evidence="2">
    <name type="scientific">Ensete ventricosum</name>
    <name type="common">Abyssinian banana</name>
    <name type="synonym">Musa ensete</name>
    <dbReference type="NCBI Taxonomy" id="4639"/>
    <lineage>
        <taxon>Eukaryota</taxon>
        <taxon>Viridiplantae</taxon>
        <taxon>Streptophyta</taxon>
        <taxon>Embryophyta</taxon>
        <taxon>Tracheophyta</taxon>
        <taxon>Spermatophyta</taxon>
        <taxon>Magnoliopsida</taxon>
        <taxon>Liliopsida</taxon>
        <taxon>Zingiberales</taxon>
        <taxon>Musaceae</taxon>
        <taxon>Ensete</taxon>
    </lineage>
</organism>
<dbReference type="Proteomes" id="UP000290560">
    <property type="component" value="Unassembled WGS sequence"/>
</dbReference>
<evidence type="ECO:0000313" key="2">
    <source>
        <dbReference type="EMBL" id="RZR74514.1"/>
    </source>
</evidence>
<feature type="compositionally biased region" description="Basic and acidic residues" evidence="1">
    <location>
        <begin position="168"/>
        <end position="178"/>
    </location>
</feature>
<feature type="region of interest" description="Disordered" evidence="1">
    <location>
        <begin position="34"/>
        <end position="134"/>
    </location>
</feature>
<dbReference type="AlphaFoldDB" id="A0A445MJQ1"/>
<proteinExistence type="predicted"/>
<dbReference type="EMBL" id="KV876272">
    <property type="protein sequence ID" value="RZR74514.1"/>
    <property type="molecule type" value="Genomic_DNA"/>
</dbReference>
<sequence>MVTRWITHSSLHSLSPPTHLPRLLLLDGSPPSRLLHRPPLPRGLRVGRTVPRGRSHHLRRCPRQVGHTGTRQSSHQAHHPSPRCRAHQGSHHPRHGSRGRSHHRAPRHGSHHTRPRRGPRQGALGGNPDLDAAVAGAGDVPARTAADYVATSRGFPHPIDPGPGRGAAEGRGDARPNAEQEEEEEDEEARRCPRSGPSGSGRRVTG</sequence>